<gene>
    <name evidence="6" type="ORF">QSV35_11300</name>
</gene>
<dbReference type="EMBL" id="JASXSZ010000003">
    <property type="protein sequence ID" value="MDL9979917.1"/>
    <property type="molecule type" value="Genomic_DNA"/>
</dbReference>
<keyword evidence="1 2" id="KW-0732">Signal</keyword>
<evidence type="ECO:0000259" key="4">
    <source>
        <dbReference type="Pfam" id="PF02872"/>
    </source>
</evidence>
<evidence type="ECO:0000256" key="2">
    <source>
        <dbReference type="SAM" id="SignalP"/>
    </source>
</evidence>
<dbReference type="Gene3D" id="2.60.40.10">
    <property type="entry name" value="Immunoglobulins"/>
    <property type="match status" value="1"/>
</dbReference>
<dbReference type="RefSeq" id="WP_286288854.1">
    <property type="nucleotide sequence ID" value="NZ_JASXSZ010000003.1"/>
</dbReference>
<dbReference type="PANTHER" id="PTHR11575:SF24">
    <property type="entry name" value="5'-NUCLEOTIDASE"/>
    <property type="match status" value="1"/>
</dbReference>
<dbReference type="InterPro" id="IPR036907">
    <property type="entry name" value="5'-Nucleotdase_C_sf"/>
</dbReference>
<dbReference type="PROSITE" id="PS00785">
    <property type="entry name" value="5_NUCLEOTIDASE_1"/>
    <property type="match status" value="1"/>
</dbReference>
<organism evidence="6 7">
    <name type="scientific">Microbacterium candidum</name>
    <dbReference type="NCBI Taxonomy" id="3041922"/>
    <lineage>
        <taxon>Bacteria</taxon>
        <taxon>Bacillati</taxon>
        <taxon>Actinomycetota</taxon>
        <taxon>Actinomycetes</taxon>
        <taxon>Micrococcales</taxon>
        <taxon>Microbacteriaceae</taxon>
        <taxon>Microbacterium</taxon>
    </lineage>
</organism>
<dbReference type="InterPro" id="IPR006311">
    <property type="entry name" value="TAT_signal"/>
</dbReference>
<dbReference type="InterPro" id="IPR004843">
    <property type="entry name" value="Calcineurin-like_PHP"/>
</dbReference>
<dbReference type="PROSITE" id="PS51318">
    <property type="entry name" value="TAT"/>
    <property type="match status" value="1"/>
</dbReference>
<name>A0ABT7MZN7_9MICO</name>
<reference evidence="6 7" key="1">
    <citation type="submission" date="2023-06" db="EMBL/GenBank/DDBJ databases">
        <title>Microbacterium sp. nov., isolated from a waste landfill.</title>
        <authorList>
            <person name="Wen W."/>
        </authorList>
    </citation>
    <scope>NUCLEOTIDE SEQUENCE [LARGE SCALE GENOMIC DNA]</scope>
    <source>
        <strain evidence="6 7">ASV49</strain>
    </source>
</reference>
<dbReference type="InterPro" id="IPR008334">
    <property type="entry name" value="5'-Nucleotdase_C"/>
</dbReference>
<evidence type="ECO:0000259" key="5">
    <source>
        <dbReference type="Pfam" id="PF16640"/>
    </source>
</evidence>
<dbReference type="Pfam" id="PF16640">
    <property type="entry name" value="Big_3_5"/>
    <property type="match status" value="1"/>
</dbReference>
<dbReference type="Proteomes" id="UP001235064">
    <property type="component" value="Unassembled WGS sequence"/>
</dbReference>
<keyword evidence="7" id="KW-1185">Reference proteome</keyword>
<dbReference type="SUPFAM" id="SSF55816">
    <property type="entry name" value="5'-nucleotidase (syn. UDP-sugar hydrolase), C-terminal domain"/>
    <property type="match status" value="1"/>
</dbReference>
<dbReference type="Pfam" id="PF02872">
    <property type="entry name" value="5_nucleotid_C"/>
    <property type="match status" value="1"/>
</dbReference>
<evidence type="ECO:0000313" key="7">
    <source>
        <dbReference type="Proteomes" id="UP001235064"/>
    </source>
</evidence>
<sequence>MRSGPRSAPPSTRRGVALGASALTAFALVTGGLVVAPAAHAATTDVQILATNDLHGRILDNTSNGEAGAAVLAGAVEQLRAQNPNTVFAAAGDLIGASTFESFIQHDKPTIDALNAAGLEVSAVGNHELDQGYNDLINRVQAPYDATTNPYGGAQWRYIAANLKMKSTGDPAVPATWLKDMSGIKVGFVGAVTEDLPTLVSPGGIADIAVGDIVTSVNAAAADLVKNGANVVVMLVHEGAAVPDCTQAAAAGTTWGRIVSGVSPQVDAIVSGHTHLAYNCKYPVKAWSDEGRAVTQRPVVSAGQYGTNLNQLVFSVDGAGKIAGVTQKILALEHSVTVGTTTTWVADYPADPAVDAIAQAAKKKADILGAQPLGQIGGAFNRAKLANGSTENRGGESTLGNLVAEAQRWATEKPESGSAQIAFMNPGGLRQDMAGSNAAGYPATLTYQQAAVVQPFANTLVNMTLTGAQIKTVLEEQWQRDALNRLATRPFLRLGVSEGFTYTYSQKNVTEFQKDDPSTPADESTISYTAPKGTITGMWLKGVPIDLAATYSVTVNSFLATGGDNFFELADGTSKRDTGKVDLSAMVDYMAAFAASAPLPVDYAQHAVEVGFPADAPNAYDPGAAVSFGVKSWAMSTAADVKDTEITVSLDGKTLGSLPVDNTIGTAVYDDYGTASVSVALPATVTRGTTVELTLTGARTGTSIVVPVAIDKADSKTVGTPNKTFANSNGNGVIQYAATVTTEDGTAALGTATIYDGDKAISAVTLTASSKGSFQIKLPKLVKGTHPLSVVYGGSDTVKPSTSATVTVEVK</sequence>
<evidence type="ECO:0000256" key="1">
    <source>
        <dbReference type="ARBA" id="ARBA00022729"/>
    </source>
</evidence>
<feature type="chain" id="PRO_5046783628" evidence="2">
    <location>
        <begin position="42"/>
        <end position="811"/>
    </location>
</feature>
<dbReference type="Gene3D" id="3.60.21.10">
    <property type="match status" value="1"/>
</dbReference>
<dbReference type="InterPro" id="IPR006179">
    <property type="entry name" value="5_nucleotidase/apyrase"/>
</dbReference>
<evidence type="ECO:0000313" key="6">
    <source>
        <dbReference type="EMBL" id="MDL9979917.1"/>
    </source>
</evidence>
<evidence type="ECO:0000259" key="3">
    <source>
        <dbReference type="Pfam" id="PF00149"/>
    </source>
</evidence>
<dbReference type="Pfam" id="PF00149">
    <property type="entry name" value="Metallophos"/>
    <property type="match status" value="1"/>
</dbReference>
<dbReference type="InterPro" id="IPR013783">
    <property type="entry name" value="Ig-like_fold"/>
</dbReference>
<comment type="caution">
    <text evidence="6">The sequence shown here is derived from an EMBL/GenBank/DDBJ whole genome shotgun (WGS) entry which is preliminary data.</text>
</comment>
<feature type="domain" description="Calcineurin-like phosphoesterase" evidence="3">
    <location>
        <begin position="48"/>
        <end position="275"/>
    </location>
</feature>
<accession>A0ABT7MZN7</accession>
<dbReference type="PRINTS" id="PR01607">
    <property type="entry name" value="APYRASEFAMLY"/>
</dbReference>
<feature type="signal peptide" evidence="2">
    <location>
        <begin position="1"/>
        <end position="41"/>
    </location>
</feature>
<dbReference type="PANTHER" id="PTHR11575">
    <property type="entry name" value="5'-NUCLEOTIDASE-RELATED"/>
    <property type="match status" value="1"/>
</dbReference>
<dbReference type="InterPro" id="IPR032109">
    <property type="entry name" value="Big_3_5"/>
</dbReference>
<feature type="domain" description="Bacterial Ig-like" evidence="5">
    <location>
        <begin position="733"/>
        <end position="810"/>
    </location>
</feature>
<dbReference type="InterPro" id="IPR029052">
    <property type="entry name" value="Metallo-depent_PP-like"/>
</dbReference>
<dbReference type="InterPro" id="IPR006146">
    <property type="entry name" value="5'-Nucleotdase_CS"/>
</dbReference>
<protein>
    <submittedName>
        <fullName evidence="6">5'-nucleotidase C-terminal domain-containing protein</fullName>
    </submittedName>
</protein>
<dbReference type="Gene3D" id="3.90.780.10">
    <property type="entry name" value="5'-Nucleotidase, C-terminal domain"/>
    <property type="match status" value="1"/>
</dbReference>
<dbReference type="SUPFAM" id="SSF56300">
    <property type="entry name" value="Metallo-dependent phosphatases"/>
    <property type="match status" value="1"/>
</dbReference>
<proteinExistence type="predicted"/>
<feature type="domain" description="5'-Nucleotidase C-terminal" evidence="4">
    <location>
        <begin position="389"/>
        <end position="566"/>
    </location>
</feature>